<reference evidence="3 4" key="1">
    <citation type="submission" date="2018-10" db="EMBL/GenBank/DDBJ databases">
        <title>Genomic Encyclopedia of Archaeal and Bacterial Type Strains, Phase II (KMG-II): from individual species to whole genera.</title>
        <authorList>
            <person name="Goeker M."/>
        </authorList>
    </citation>
    <scope>NUCLEOTIDE SEQUENCE [LARGE SCALE GENOMIC DNA]</scope>
    <source>
        <strain evidence="3 4">DSM 18602</strain>
    </source>
</reference>
<evidence type="ECO:0000313" key="4">
    <source>
        <dbReference type="Proteomes" id="UP000268007"/>
    </source>
</evidence>
<dbReference type="Proteomes" id="UP000268007">
    <property type="component" value="Unassembled WGS sequence"/>
</dbReference>
<protein>
    <submittedName>
        <fullName evidence="3">Putative toxin-antitoxin system antitoxin component (TIGR02293 family)</fullName>
    </submittedName>
</protein>
<name>A0A495J8G9_9SPHI</name>
<proteinExistence type="predicted"/>
<gene>
    <name evidence="3" type="ORF">BDD43_5449</name>
</gene>
<dbReference type="EMBL" id="RBKU01000001">
    <property type="protein sequence ID" value="RKR85187.1"/>
    <property type="molecule type" value="Genomic_DNA"/>
</dbReference>
<feature type="domain" description="Antitoxin Xre-like helix-turn-helix" evidence="2">
    <location>
        <begin position="51"/>
        <end position="108"/>
    </location>
</feature>
<dbReference type="AlphaFoldDB" id="A0A495J8G9"/>
<dbReference type="Pfam" id="PF20432">
    <property type="entry name" value="Xre-like-HTH"/>
    <property type="match status" value="1"/>
</dbReference>
<sequence>MSYKQKKTEDNVVKEPQAPYYTAHNTGTPFINILGGAKFSTAANEWDILNLTRKGLPKHTLMQMAKNISLTQQEISDIMHISERTLQRYDDADVIKTEYSEKAIALARLYDRGAEVFGAIEKFKIWIRTPSVVFKGEAPLSLLDTSFGFNMVLDELGRIEHGIFA</sequence>
<dbReference type="NCBIfam" id="TIGR02293">
    <property type="entry name" value="TAS_TIGR02293"/>
    <property type="match status" value="1"/>
</dbReference>
<evidence type="ECO:0000259" key="1">
    <source>
        <dbReference type="Pfam" id="PF09722"/>
    </source>
</evidence>
<comment type="caution">
    <text evidence="3">The sequence shown here is derived from an EMBL/GenBank/DDBJ whole genome shotgun (WGS) entry which is preliminary data.</text>
</comment>
<evidence type="ECO:0000259" key="2">
    <source>
        <dbReference type="Pfam" id="PF20432"/>
    </source>
</evidence>
<dbReference type="InterPro" id="IPR024467">
    <property type="entry name" value="Xre/MbcA/ParS-like_toxin-bd"/>
</dbReference>
<dbReference type="InterPro" id="IPR011979">
    <property type="entry name" value="Antitox_Xre"/>
</dbReference>
<accession>A0A495J8G9</accession>
<dbReference type="OrthoDB" id="5770459at2"/>
<feature type="domain" description="Antitoxin Xre/MbcA/ParS-like toxin-binding" evidence="1">
    <location>
        <begin position="113"/>
        <end position="162"/>
    </location>
</feature>
<dbReference type="InterPro" id="IPR046847">
    <property type="entry name" value="Xre-like_HTH"/>
</dbReference>
<organism evidence="3 4">
    <name type="scientific">Mucilaginibacter gracilis</name>
    <dbReference type="NCBI Taxonomy" id="423350"/>
    <lineage>
        <taxon>Bacteria</taxon>
        <taxon>Pseudomonadati</taxon>
        <taxon>Bacteroidota</taxon>
        <taxon>Sphingobacteriia</taxon>
        <taxon>Sphingobacteriales</taxon>
        <taxon>Sphingobacteriaceae</taxon>
        <taxon>Mucilaginibacter</taxon>
    </lineage>
</organism>
<dbReference type="Pfam" id="PF09722">
    <property type="entry name" value="Xre_MbcA_ParS_C"/>
    <property type="match status" value="1"/>
</dbReference>
<keyword evidence="4" id="KW-1185">Reference proteome</keyword>
<evidence type="ECO:0000313" key="3">
    <source>
        <dbReference type="EMBL" id="RKR85187.1"/>
    </source>
</evidence>
<dbReference type="GO" id="GO:0003677">
    <property type="term" value="F:DNA binding"/>
    <property type="evidence" value="ECO:0007669"/>
    <property type="project" value="InterPro"/>
</dbReference>
<dbReference type="RefSeq" id="WP_121201256.1">
    <property type="nucleotide sequence ID" value="NZ_RBKU01000001.1"/>
</dbReference>